<reference evidence="4 5" key="1">
    <citation type="submission" date="2020-08" db="EMBL/GenBank/DDBJ databases">
        <title>Cohnella phylogeny.</title>
        <authorList>
            <person name="Dunlap C."/>
        </authorList>
    </citation>
    <scope>NUCLEOTIDE SEQUENCE [LARGE SCALE GENOMIC DNA]</scope>
    <source>
        <strain evidence="4 5">DSM 25239</strain>
    </source>
</reference>
<dbReference type="PANTHER" id="PTHR30487:SF0">
    <property type="entry name" value="PREPILIN LEADER PEPTIDASE_N-METHYLTRANSFERASE-RELATED"/>
    <property type="match status" value="1"/>
</dbReference>
<feature type="domain" description="Prepilin type IV endopeptidase peptidase" evidence="3">
    <location>
        <begin position="9"/>
        <end position="109"/>
    </location>
</feature>
<dbReference type="GO" id="GO:0006465">
    <property type="term" value="P:signal peptide processing"/>
    <property type="evidence" value="ECO:0007669"/>
    <property type="project" value="TreeGrafter"/>
</dbReference>
<keyword evidence="5" id="KW-1185">Reference proteome</keyword>
<keyword evidence="2" id="KW-0472">Membrane</keyword>
<gene>
    <name evidence="4" type="ORF">H7B90_03835</name>
</gene>
<sequence>MNAYVWAAVTALLGIALWTDIRKREIPNVLTAAFAVGGLVYNGAASGLAGLGQAALGAAAGMLPLLVMYMLRGIGGGDVKWFAAFGAWSGAASAWQLVVYSILCAGGIAVMLLLLRLPALRRSRIAGRIARRGAASSSSPSPPPGRLRGSATFPFMVAVAPAYVLLALQG</sequence>
<feature type="transmembrane region" description="Helical" evidence="2">
    <location>
        <begin position="94"/>
        <end position="115"/>
    </location>
</feature>
<dbReference type="RefSeq" id="WP_185134559.1">
    <property type="nucleotide sequence ID" value="NZ_BORM01000022.1"/>
</dbReference>
<name>A0A841TQE0_9BACL</name>
<keyword evidence="2" id="KW-0812">Transmembrane</keyword>
<accession>A0A841TQE0</accession>
<comment type="similarity">
    <text evidence="1">Belongs to the peptidase A24 family.</text>
</comment>
<dbReference type="InterPro" id="IPR050882">
    <property type="entry name" value="Prepilin_peptidase/N-MTase"/>
</dbReference>
<evidence type="ECO:0000259" key="3">
    <source>
        <dbReference type="Pfam" id="PF01478"/>
    </source>
</evidence>
<proteinExistence type="inferred from homology"/>
<dbReference type="Pfam" id="PF01478">
    <property type="entry name" value="Peptidase_A24"/>
    <property type="match status" value="1"/>
</dbReference>
<keyword evidence="2" id="KW-1133">Transmembrane helix</keyword>
<organism evidence="4 5">
    <name type="scientific">Cohnella xylanilytica</name>
    <dbReference type="NCBI Taxonomy" id="557555"/>
    <lineage>
        <taxon>Bacteria</taxon>
        <taxon>Bacillati</taxon>
        <taxon>Bacillota</taxon>
        <taxon>Bacilli</taxon>
        <taxon>Bacillales</taxon>
        <taxon>Paenibacillaceae</taxon>
        <taxon>Cohnella</taxon>
    </lineage>
</organism>
<feature type="transmembrane region" description="Helical" evidence="2">
    <location>
        <begin position="29"/>
        <end position="48"/>
    </location>
</feature>
<comment type="caution">
    <text evidence="4">The sequence shown here is derived from an EMBL/GenBank/DDBJ whole genome shotgun (WGS) entry which is preliminary data.</text>
</comment>
<dbReference type="GO" id="GO:0004190">
    <property type="term" value="F:aspartic-type endopeptidase activity"/>
    <property type="evidence" value="ECO:0007669"/>
    <property type="project" value="InterPro"/>
</dbReference>
<dbReference type="AlphaFoldDB" id="A0A841TQE0"/>
<evidence type="ECO:0000256" key="1">
    <source>
        <dbReference type="ARBA" id="ARBA00005801"/>
    </source>
</evidence>
<protein>
    <submittedName>
        <fullName evidence="4">Prepilin peptidase</fullName>
    </submittedName>
</protein>
<feature type="transmembrane region" description="Helical" evidence="2">
    <location>
        <begin position="55"/>
        <end position="74"/>
    </location>
</feature>
<dbReference type="InterPro" id="IPR000045">
    <property type="entry name" value="Prepilin_IV_endopep_pep"/>
</dbReference>
<dbReference type="GO" id="GO:0005886">
    <property type="term" value="C:plasma membrane"/>
    <property type="evidence" value="ECO:0007669"/>
    <property type="project" value="TreeGrafter"/>
</dbReference>
<dbReference type="Gene3D" id="1.20.120.1220">
    <property type="match status" value="1"/>
</dbReference>
<evidence type="ECO:0000313" key="4">
    <source>
        <dbReference type="EMBL" id="MBB6690526.1"/>
    </source>
</evidence>
<evidence type="ECO:0000313" key="5">
    <source>
        <dbReference type="Proteomes" id="UP000553776"/>
    </source>
</evidence>
<dbReference type="EMBL" id="JACJVR010000012">
    <property type="protein sequence ID" value="MBB6690526.1"/>
    <property type="molecule type" value="Genomic_DNA"/>
</dbReference>
<dbReference type="PANTHER" id="PTHR30487">
    <property type="entry name" value="TYPE 4 PREPILIN-LIKE PROTEINS LEADER PEPTIDE-PROCESSING ENZYME"/>
    <property type="match status" value="1"/>
</dbReference>
<dbReference type="Proteomes" id="UP000553776">
    <property type="component" value="Unassembled WGS sequence"/>
</dbReference>
<evidence type="ECO:0000256" key="2">
    <source>
        <dbReference type="SAM" id="Phobius"/>
    </source>
</evidence>